<dbReference type="AlphaFoldDB" id="A0A148KM02"/>
<keyword evidence="1" id="KW-0732">Signal</keyword>
<name>A0A148KM02_9ALTE</name>
<dbReference type="Proteomes" id="UP000070299">
    <property type="component" value="Unassembled WGS sequence"/>
</dbReference>
<evidence type="ECO:0000313" key="3">
    <source>
        <dbReference type="Proteomes" id="UP000070299"/>
    </source>
</evidence>
<evidence type="ECO:0008006" key="4">
    <source>
        <dbReference type="Google" id="ProtNLM"/>
    </source>
</evidence>
<accession>A0A148KM02</accession>
<protein>
    <recommendedName>
        <fullName evidence="4">Tetratricopeptide repeat-like domain-containing protein</fullName>
    </recommendedName>
</protein>
<sequence length="371" mass="41929">MRSQQRSLMIILILLALLIAFGSQARPYTPTSQQQIVASWDSQTELQTQDMDLSQRIDKANWHIQQGQYAGQANKHYGRARALLAPLFDDNHNLIAVEQSSFKKSQLNAMWARVLQHQHQFVLAQQLLDQAISLDPKNTNAILLKANVLLAQGSFEQSRQVCTQLLGAADLVITTACVLEANANLDKLTSSYQQLRTLLNNRAAHQQQDWLVQLAADMALRLAQPQAAAQWLELALNQEQPLTNKPLSFIVLWADVQLALQQDDKVLSVLATIVQHAGFKDDALLLRLSLAEKTTSSQYWQNLLAERIELRLARQDSYHSAELARYYLDIQPNAEQALHWAQINWQKAKLPDDKNLLDRALMMQNTDISAS</sequence>
<dbReference type="STRING" id="1799789.AX660_21355"/>
<keyword evidence="3" id="KW-1185">Reference proteome</keyword>
<gene>
    <name evidence="2" type="ORF">AX660_21355</name>
</gene>
<feature type="signal peptide" evidence="1">
    <location>
        <begin position="1"/>
        <end position="25"/>
    </location>
</feature>
<dbReference type="EMBL" id="LSNE01000011">
    <property type="protein sequence ID" value="KXI27278.1"/>
    <property type="molecule type" value="Genomic_DNA"/>
</dbReference>
<dbReference type="SUPFAM" id="SSF48452">
    <property type="entry name" value="TPR-like"/>
    <property type="match status" value="1"/>
</dbReference>
<evidence type="ECO:0000313" key="2">
    <source>
        <dbReference type="EMBL" id="KXI27278.1"/>
    </source>
</evidence>
<proteinExistence type="predicted"/>
<dbReference type="OrthoDB" id="5761728at2"/>
<reference evidence="3" key="1">
    <citation type="submission" date="2016-02" db="EMBL/GenBank/DDBJ databases">
        <authorList>
            <person name="Schultz-Johansen M."/>
            <person name="Glaring M.A."/>
            <person name="Bech P.K."/>
            <person name="Stougaard P."/>
        </authorList>
    </citation>
    <scope>NUCLEOTIDE SEQUENCE [LARGE SCALE GENOMIC DNA]</scope>
    <source>
        <strain evidence="3">S66</strain>
    </source>
</reference>
<dbReference type="InterPro" id="IPR011990">
    <property type="entry name" value="TPR-like_helical_dom_sf"/>
</dbReference>
<dbReference type="RefSeq" id="WP_068380456.1">
    <property type="nucleotide sequence ID" value="NZ_LSNE01000011.1"/>
</dbReference>
<dbReference type="Gene3D" id="1.25.40.10">
    <property type="entry name" value="Tetratricopeptide repeat domain"/>
    <property type="match status" value="1"/>
</dbReference>
<comment type="caution">
    <text evidence="2">The sequence shown here is derived from an EMBL/GenBank/DDBJ whole genome shotgun (WGS) entry which is preliminary data.</text>
</comment>
<organism evidence="2 3">
    <name type="scientific">Paraglaciecola hydrolytica</name>
    <dbReference type="NCBI Taxonomy" id="1799789"/>
    <lineage>
        <taxon>Bacteria</taxon>
        <taxon>Pseudomonadati</taxon>
        <taxon>Pseudomonadota</taxon>
        <taxon>Gammaproteobacteria</taxon>
        <taxon>Alteromonadales</taxon>
        <taxon>Alteromonadaceae</taxon>
        <taxon>Paraglaciecola</taxon>
    </lineage>
</organism>
<evidence type="ECO:0000256" key="1">
    <source>
        <dbReference type="SAM" id="SignalP"/>
    </source>
</evidence>
<dbReference type="Pfam" id="PF14559">
    <property type="entry name" value="TPR_19"/>
    <property type="match status" value="1"/>
</dbReference>
<feature type="chain" id="PRO_5007550203" description="Tetratricopeptide repeat-like domain-containing protein" evidence="1">
    <location>
        <begin position="26"/>
        <end position="371"/>
    </location>
</feature>